<dbReference type="Proteomes" id="UP000219559">
    <property type="component" value="Unassembled WGS sequence"/>
</dbReference>
<gene>
    <name evidence="2" type="ORF">B7P33_04995</name>
</gene>
<comment type="caution">
    <text evidence="2">The sequence shown here is derived from an EMBL/GenBank/DDBJ whole genome shotgun (WGS) entry which is preliminary data.</text>
</comment>
<keyword evidence="1" id="KW-1277">Toxin-antitoxin system</keyword>
<evidence type="ECO:0000256" key="1">
    <source>
        <dbReference type="ARBA" id="ARBA00022649"/>
    </source>
</evidence>
<evidence type="ECO:0000313" key="2">
    <source>
        <dbReference type="EMBL" id="PCE66654.1"/>
    </source>
</evidence>
<reference evidence="2 3" key="1">
    <citation type="submission" date="2017-04" db="EMBL/GenBank/DDBJ databases">
        <title>A new member of the family Flavobacteriaceae isolated from ascidians.</title>
        <authorList>
            <person name="Chen L."/>
        </authorList>
    </citation>
    <scope>NUCLEOTIDE SEQUENCE [LARGE SCALE GENOMIC DNA]</scope>
    <source>
        <strain evidence="2 3">HQA918</strain>
    </source>
</reference>
<dbReference type="InterPro" id="IPR035093">
    <property type="entry name" value="RelE/ParE_toxin_dom_sf"/>
</dbReference>
<proteinExistence type="predicted"/>
<dbReference type="RefSeq" id="WP_097442175.1">
    <property type="nucleotide sequence ID" value="NZ_NBWU01000001.1"/>
</dbReference>
<sequence>MDVFLSPLAITKLKDLVDYLEMAWGQKVKQRFLQRLEAKIEQLKQHPKSCPKSKVYKGIYKCVLSKQTSFFYRINTELKAIEIISIFDNRQDPDTISLTDK</sequence>
<dbReference type="Pfam" id="PF05016">
    <property type="entry name" value="ParE_toxin"/>
    <property type="match status" value="1"/>
</dbReference>
<dbReference type="AlphaFoldDB" id="A0A2A4GF60"/>
<name>A0A2A4GF60_9FLAO</name>
<accession>A0A2A4GF60</accession>
<protein>
    <submittedName>
        <fullName evidence="2">Plasmid stabilization protein</fullName>
    </submittedName>
</protein>
<dbReference type="InterPro" id="IPR007712">
    <property type="entry name" value="RelE/ParE_toxin"/>
</dbReference>
<evidence type="ECO:0000313" key="3">
    <source>
        <dbReference type="Proteomes" id="UP000219559"/>
    </source>
</evidence>
<dbReference type="EMBL" id="NBWU01000001">
    <property type="protein sequence ID" value="PCE66654.1"/>
    <property type="molecule type" value="Genomic_DNA"/>
</dbReference>
<dbReference type="OrthoDB" id="1098070at2"/>
<keyword evidence="3" id="KW-1185">Reference proteome</keyword>
<dbReference type="Gene3D" id="3.30.2310.20">
    <property type="entry name" value="RelE-like"/>
    <property type="match status" value="1"/>
</dbReference>
<organism evidence="2 3">
    <name type="scientific">Sediminicola luteus</name>
    <dbReference type="NCBI Taxonomy" id="319238"/>
    <lineage>
        <taxon>Bacteria</taxon>
        <taxon>Pseudomonadati</taxon>
        <taxon>Bacteroidota</taxon>
        <taxon>Flavobacteriia</taxon>
        <taxon>Flavobacteriales</taxon>
        <taxon>Flavobacteriaceae</taxon>
        <taxon>Sediminicola</taxon>
    </lineage>
</organism>